<organism evidence="2 3">
    <name type="scientific">Halovivax cerinus</name>
    <dbReference type="NCBI Taxonomy" id="1487865"/>
    <lineage>
        <taxon>Archaea</taxon>
        <taxon>Methanobacteriati</taxon>
        <taxon>Methanobacteriota</taxon>
        <taxon>Stenosarchaea group</taxon>
        <taxon>Halobacteria</taxon>
        <taxon>Halobacteriales</taxon>
        <taxon>Natrialbaceae</taxon>
        <taxon>Halovivax</taxon>
    </lineage>
</organism>
<keyword evidence="1" id="KW-1133">Transmembrane helix</keyword>
<dbReference type="Proteomes" id="UP001595846">
    <property type="component" value="Unassembled WGS sequence"/>
</dbReference>
<reference evidence="2 3" key="1">
    <citation type="journal article" date="2019" name="Int. J. Syst. Evol. Microbiol.">
        <title>The Global Catalogue of Microorganisms (GCM) 10K type strain sequencing project: providing services to taxonomists for standard genome sequencing and annotation.</title>
        <authorList>
            <consortium name="The Broad Institute Genomics Platform"/>
            <consortium name="The Broad Institute Genome Sequencing Center for Infectious Disease"/>
            <person name="Wu L."/>
            <person name="Ma J."/>
        </authorList>
    </citation>
    <scope>NUCLEOTIDE SEQUENCE [LARGE SCALE GENOMIC DNA]</scope>
    <source>
        <strain evidence="2 3">IBRC-M 10256</strain>
    </source>
</reference>
<proteinExistence type="predicted"/>
<protein>
    <submittedName>
        <fullName evidence="2">Uncharacterized protein</fullName>
    </submittedName>
</protein>
<keyword evidence="1" id="KW-0812">Transmembrane</keyword>
<comment type="caution">
    <text evidence="2">The sequence shown here is derived from an EMBL/GenBank/DDBJ whole genome shotgun (WGS) entry which is preliminary data.</text>
</comment>
<dbReference type="EMBL" id="JBHSAQ010000002">
    <property type="protein sequence ID" value="MFC3957790.1"/>
    <property type="molecule type" value="Genomic_DNA"/>
</dbReference>
<dbReference type="RefSeq" id="WP_256530481.1">
    <property type="nucleotide sequence ID" value="NZ_CP101824.1"/>
</dbReference>
<feature type="transmembrane region" description="Helical" evidence="1">
    <location>
        <begin position="67"/>
        <end position="91"/>
    </location>
</feature>
<feature type="transmembrane region" description="Helical" evidence="1">
    <location>
        <begin position="33"/>
        <end position="55"/>
    </location>
</feature>
<dbReference type="GeneID" id="73903165"/>
<keyword evidence="1" id="KW-0472">Membrane</keyword>
<evidence type="ECO:0000313" key="2">
    <source>
        <dbReference type="EMBL" id="MFC3957790.1"/>
    </source>
</evidence>
<evidence type="ECO:0000256" key="1">
    <source>
        <dbReference type="SAM" id="Phobius"/>
    </source>
</evidence>
<gene>
    <name evidence="2" type="ORF">ACFOUR_05305</name>
</gene>
<sequence length="95" mass="9744">MDAKEKAATDGGMPPGFDQEALYATVYAATKDAMLATLATGVYLLLAAFFVFGGVDLALTNSGTASIVWGTCVSLLGFAIAAEATSVTSLLGRFR</sequence>
<dbReference type="AlphaFoldDB" id="A0ABD5NM45"/>
<evidence type="ECO:0000313" key="3">
    <source>
        <dbReference type="Proteomes" id="UP001595846"/>
    </source>
</evidence>
<accession>A0ABD5NM45</accession>
<keyword evidence="3" id="KW-1185">Reference proteome</keyword>
<name>A0ABD5NM45_9EURY</name>